<feature type="region of interest" description="Disordered" evidence="1">
    <location>
        <begin position="259"/>
        <end position="400"/>
    </location>
</feature>
<evidence type="ECO:0000313" key="3">
    <source>
        <dbReference type="EMBL" id="WNM28431.1"/>
    </source>
</evidence>
<dbReference type="Proteomes" id="UP001303408">
    <property type="component" value="Chromosome"/>
</dbReference>
<proteinExistence type="predicted"/>
<feature type="transmembrane region" description="Helical" evidence="2">
    <location>
        <begin position="65"/>
        <end position="83"/>
    </location>
</feature>
<feature type="transmembrane region" description="Helical" evidence="2">
    <location>
        <begin position="12"/>
        <end position="31"/>
    </location>
</feature>
<dbReference type="RefSeq" id="WP_313544843.1">
    <property type="nucleotide sequence ID" value="NZ_CP134880.1"/>
</dbReference>
<keyword evidence="2" id="KW-0472">Membrane</keyword>
<dbReference type="EMBL" id="CP134880">
    <property type="protein sequence ID" value="WNM28431.1"/>
    <property type="molecule type" value="Genomic_DNA"/>
</dbReference>
<evidence type="ECO:0000256" key="2">
    <source>
        <dbReference type="SAM" id="Phobius"/>
    </source>
</evidence>
<dbReference type="AlphaFoldDB" id="A0AA96FCN7"/>
<protein>
    <submittedName>
        <fullName evidence="3">Uncharacterized protein</fullName>
    </submittedName>
</protein>
<feature type="compositionally biased region" description="Low complexity" evidence="1">
    <location>
        <begin position="301"/>
        <end position="317"/>
    </location>
</feature>
<organism evidence="3">
    <name type="scientific">Demequina capsici</name>
    <dbReference type="NCBI Taxonomy" id="3075620"/>
    <lineage>
        <taxon>Bacteria</taxon>
        <taxon>Bacillati</taxon>
        <taxon>Actinomycetota</taxon>
        <taxon>Actinomycetes</taxon>
        <taxon>Micrococcales</taxon>
        <taxon>Demequinaceae</taxon>
        <taxon>Demequina</taxon>
    </lineage>
</organism>
<accession>A0AA96FCN7</accession>
<keyword evidence="2" id="KW-1133">Transmembrane helix</keyword>
<feature type="transmembrane region" description="Helical" evidence="2">
    <location>
        <begin position="37"/>
        <end position="53"/>
    </location>
</feature>
<keyword evidence="2" id="KW-0812">Transmembrane</keyword>
<feature type="compositionally biased region" description="Acidic residues" evidence="1">
    <location>
        <begin position="381"/>
        <end position="394"/>
    </location>
</feature>
<feature type="transmembrane region" description="Helical" evidence="2">
    <location>
        <begin position="223"/>
        <end position="245"/>
    </location>
</feature>
<reference evidence="3" key="1">
    <citation type="submission" date="2023-09" db="EMBL/GenBank/DDBJ databases">
        <title>Demequina sp. a novel bacteria isolated from Capsicum annuum.</title>
        <authorList>
            <person name="Humaira Z."/>
            <person name="Lee J."/>
            <person name="Cho D."/>
        </authorList>
    </citation>
    <scope>NUCLEOTIDE SEQUENCE</scope>
    <source>
        <strain evidence="3">PMTSA13</strain>
    </source>
</reference>
<sequence>MGARPKPLLGGILGLLLAAVAVTLLTVLGVIAADRAVVWGAAAVGVLLGTVMLTQRTSLARKRVLTMVVVAGLAAGIAVTGISEVVGGGSLSDGCTLVATSDLETAPVSPQQTSATDPFDVSSSDTIVWTATSSSVLTDWNSAIAVRVGGFEIPLWTGTYANEAQVTELSAREDVAARVEAFEQTYGFPLTGVYHLVGTLDAVEGSCTVDLYMRVEPSHALDGFLLVGLWAVGAGVLLALLVLAWDVRGSIRDADAFAAASHGGDVQPRGRAARHSTDGEVDAAGDAVTTEPSRDERSARGRSAPARDSARGASGRRSGSRADRAGSPERSGSMVDAADGQAADGHDIVAPSENATSGPSALEGEVEAVGVSEVDGAAAADSDDAPADTGDDEGPATRDA</sequence>
<gene>
    <name evidence="3" type="ORF">RN607_05360</name>
</gene>
<feature type="compositionally biased region" description="Low complexity" evidence="1">
    <location>
        <begin position="367"/>
        <end position="380"/>
    </location>
</feature>
<evidence type="ECO:0000256" key="1">
    <source>
        <dbReference type="SAM" id="MobiDB-lite"/>
    </source>
</evidence>
<dbReference type="KEGG" id="dcp:RN607_05360"/>
<name>A0AA96FCN7_9MICO</name>